<dbReference type="PANTHER" id="PTHR47099:SF1">
    <property type="entry name" value="METHYLCOBAMIDE:COM METHYLTRANSFERASE MTBA"/>
    <property type="match status" value="1"/>
</dbReference>
<dbReference type="EMBL" id="BARU01017112">
    <property type="protein sequence ID" value="GAH56485.1"/>
    <property type="molecule type" value="Genomic_DNA"/>
</dbReference>
<dbReference type="Gene3D" id="3.20.20.210">
    <property type="match status" value="1"/>
</dbReference>
<sequence length="215" mass="24390">GIFEAAYGLRGFEEFMQDLMVNRKFAEALLDRLVEANIEYAKRYLDAVNNYIQIIMVGGEDIGTQQGPVMDPDLYREIIKPRQERLWRFLKSNSDAFIFVHSCGSIYQFLSDFIDAGMDIINPVQVSAANMDSKKLKREFGGKVTFWGGGCDTQKILPYGAPGEVKQEVKRRIRDFAPGGGFVFAQVHNIQPDVPVENILAMYEAVREYGKYPIV</sequence>
<dbReference type="PANTHER" id="PTHR47099">
    <property type="entry name" value="METHYLCOBAMIDE:COM METHYLTRANSFERASE MTBA"/>
    <property type="match status" value="1"/>
</dbReference>
<reference evidence="2" key="1">
    <citation type="journal article" date="2014" name="Front. Microbiol.">
        <title>High frequency of phylogenetically diverse reductive dehalogenase-homologous genes in deep subseafloor sedimentary metagenomes.</title>
        <authorList>
            <person name="Kawai M."/>
            <person name="Futagami T."/>
            <person name="Toyoda A."/>
            <person name="Takaki Y."/>
            <person name="Nishi S."/>
            <person name="Hori S."/>
            <person name="Arai W."/>
            <person name="Tsubouchi T."/>
            <person name="Morono Y."/>
            <person name="Uchiyama I."/>
            <person name="Ito T."/>
            <person name="Fujiyama A."/>
            <person name="Inagaki F."/>
            <person name="Takami H."/>
        </authorList>
    </citation>
    <scope>NUCLEOTIDE SEQUENCE</scope>
    <source>
        <strain evidence="2">Expedition CK06-06</strain>
    </source>
</reference>
<protein>
    <recommendedName>
        <fullName evidence="1">Uroporphyrinogen decarboxylase (URO-D) domain-containing protein</fullName>
    </recommendedName>
</protein>
<name>X1HHI4_9ZZZZ</name>
<dbReference type="GO" id="GO:0006779">
    <property type="term" value="P:porphyrin-containing compound biosynthetic process"/>
    <property type="evidence" value="ECO:0007669"/>
    <property type="project" value="InterPro"/>
</dbReference>
<dbReference type="InterPro" id="IPR052024">
    <property type="entry name" value="Methanogen_methyltrans"/>
</dbReference>
<dbReference type="SUPFAM" id="SSF51726">
    <property type="entry name" value="UROD/MetE-like"/>
    <property type="match status" value="1"/>
</dbReference>
<dbReference type="InterPro" id="IPR038071">
    <property type="entry name" value="UROD/MetE-like_sf"/>
</dbReference>
<comment type="caution">
    <text evidence="2">The sequence shown here is derived from an EMBL/GenBank/DDBJ whole genome shotgun (WGS) entry which is preliminary data.</text>
</comment>
<evidence type="ECO:0000313" key="2">
    <source>
        <dbReference type="EMBL" id="GAH56485.1"/>
    </source>
</evidence>
<feature type="domain" description="Uroporphyrinogen decarboxylase (URO-D)" evidence="1">
    <location>
        <begin position="9"/>
        <end position="209"/>
    </location>
</feature>
<evidence type="ECO:0000259" key="1">
    <source>
        <dbReference type="Pfam" id="PF01208"/>
    </source>
</evidence>
<dbReference type="AlphaFoldDB" id="X1HHI4"/>
<accession>X1HHI4</accession>
<dbReference type="InterPro" id="IPR000257">
    <property type="entry name" value="Uroporphyrinogen_deCOase"/>
</dbReference>
<gene>
    <name evidence="2" type="ORF">S03H2_28408</name>
</gene>
<proteinExistence type="predicted"/>
<dbReference type="GO" id="GO:0004853">
    <property type="term" value="F:uroporphyrinogen decarboxylase activity"/>
    <property type="evidence" value="ECO:0007669"/>
    <property type="project" value="InterPro"/>
</dbReference>
<dbReference type="Pfam" id="PF01208">
    <property type="entry name" value="URO-D"/>
    <property type="match status" value="1"/>
</dbReference>
<organism evidence="2">
    <name type="scientific">marine sediment metagenome</name>
    <dbReference type="NCBI Taxonomy" id="412755"/>
    <lineage>
        <taxon>unclassified sequences</taxon>
        <taxon>metagenomes</taxon>
        <taxon>ecological metagenomes</taxon>
    </lineage>
</organism>
<feature type="non-terminal residue" evidence="2">
    <location>
        <position position="1"/>
    </location>
</feature>